<keyword evidence="4" id="KW-1185">Reference proteome</keyword>
<feature type="compositionally biased region" description="Polar residues" evidence="1">
    <location>
        <begin position="1"/>
        <end position="11"/>
    </location>
</feature>
<name>A0A166NNH1_9AGAM</name>
<organism evidence="3 4">
    <name type="scientific">Athelia psychrophila</name>
    <dbReference type="NCBI Taxonomy" id="1759441"/>
    <lineage>
        <taxon>Eukaryota</taxon>
        <taxon>Fungi</taxon>
        <taxon>Dikarya</taxon>
        <taxon>Basidiomycota</taxon>
        <taxon>Agaricomycotina</taxon>
        <taxon>Agaricomycetes</taxon>
        <taxon>Agaricomycetidae</taxon>
        <taxon>Atheliales</taxon>
        <taxon>Atheliaceae</taxon>
        <taxon>Athelia</taxon>
    </lineage>
</organism>
<keyword evidence="2" id="KW-0472">Membrane</keyword>
<keyword evidence="2" id="KW-0812">Transmembrane</keyword>
<feature type="region of interest" description="Disordered" evidence="1">
    <location>
        <begin position="1"/>
        <end position="47"/>
    </location>
</feature>
<evidence type="ECO:0000256" key="1">
    <source>
        <dbReference type="SAM" id="MobiDB-lite"/>
    </source>
</evidence>
<keyword evidence="2" id="KW-1133">Transmembrane helix</keyword>
<dbReference type="EMBL" id="KV417522">
    <property type="protein sequence ID" value="KZP25212.1"/>
    <property type="molecule type" value="Genomic_DNA"/>
</dbReference>
<evidence type="ECO:0000313" key="4">
    <source>
        <dbReference type="Proteomes" id="UP000076532"/>
    </source>
</evidence>
<dbReference type="AlphaFoldDB" id="A0A166NNH1"/>
<accession>A0A166NNH1</accession>
<protein>
    <submittedName>
        <fullName evidence="3">Uncharacterized protein</fullName>
    </submittedName>
</protein>
<feature type="region of interest" description="Disordered" evidence="1">
    <location>
        <begin position="79"/>
        <end position="135"/>
    </location>
</feature>
<evidence type="ECO:0000313" key="3">
    <source>
        <dbReference type="EMBL" id="KZP25212.1"/>
    </source>
</evidence>
<feature type="compositionally biased region" description="Low complexity" evidence="1">
    <location>
        <begin position="22"/>
        <end position="41"/>
    </location>
</feature>
<sequence>MLGSNQASGSAPQRRPQDLRASASSNSITNTNTNTNTGSSSPQWDDRNRAFLGKDELLLRAPPRGKRLSMRRAAATRLLKLAPGPPSRVLREQPRKKRIGKGKGTGNRNREREQGKGTCNGDKGQGTGSKERGAGKELVVGVSTALGAQRRVDRAAVVDRVLPHGAPRARRGAVELDHRAQGLAGAAGAGRLMGLSVSSVAPPAPPAHPPPLRHRRGGAPHRAYRVRAKIPRQSSHAGSIKNSTVGVGRGRGTEDYWRGAGWGCGTLHLTIIFRLIGLVFARSARLRAPSMLLVTFHGVFIWVFVFNIAAQSNPIKYKKL</sequence>
<feature type="transmembrane region" description="Helical" evidence="2">
    <location>
        <begin position="259"/>
        <end position="280"/>
    </location>
</feature>
<proteinExistence type="predicted"/>
<evidence type="ECO:0000256" key="2">
    <source>
        <dbReference type="SAM" id="Phobius"/>
    </source>
</evidence>
<gene>
    <name evidence="3" type="ORF">FIBSPDRAFT_888341</name>
</gene>
<feature type="transmembrane region" description="Helical" evidence="2">
    <location>
        <begin position="292"/>
        <end position="310"/>
    </location>
</feature>
<reference evidence="3 4" key="1">
    <citation type="journal article" date="2016" name="Mol. Biol. Evol.">
        <title>Comparative Genomics of Early-Diverging Mushroom-Forming Fungi Provides Insights into the Origins of Lignocellulose Decay Capabilities.</title>
        <authorList>
            <person name="Nagy L.G."/>
            <person name="Riley R."/>
            <person name="Tritt A."/>
            <person name="Adam C."/>
            <person name="Daum C."/>
            <person name="Floudas D."/>
            <person name="Sun H."/>
            <person name="Yadav J.S."/>
            <person name="Pangilinan J."/>
            <person name="Larsson K.H."/>
            <person name="Matsuura K."/>
            <person name="Barry K."/>
            <person name="Labutti K."/>
            <person name="Kuo R."/>
            <person name="Ohm R.A."/>
            <person name="Bhattacharya S.S."/>
            <person name="Shirouzu T."/>
            <person name="Yoshinaga Y."/>
            <person name="Martin F.M."/>
            <person name="Grigoriev I.V."/>
            <person name="Hibbett D.S."/>
        </authorList>
    </citation>
    <scope>NUCLEOTIDE SEQUENCE [LARGE SCALE GENOMIC DNA]</scope>
    <source>
        <strain evidence="3 4">CBS 109695</strain>
    </source>
</reference>
<dbReference type="Proteomes" id="UP000076532">
    <property type="component" value="Unassembled WGS sequence"/>
</dbReference>